<dbReference type="GO" id="GO:0005524">
    <property type="term" value="F:ATP binding"/>
    <property type="evidence" value="ECO:0007669"/>
    <property type="project" value="UniProtKB-KW"/>
</dbReference>
<dbReference type="GO" id="GO:0008094">
    <property type="term" value="F:ATP-dependent activity, acting on DNA"/>
    <property type="evidence" value="ECO:0007669"/>
    <property type="project" value="TreeGrafter"/>
</dbReference>
<dbReference type="Pfam" id="PF00176">
    <property type="entry name" value="SNF2-rel_dom"/>
    <property type="match status" value="1"/>
</dbReference>
<organism evidence="7 8">
    <name type="scientific">Collybia nuda</name>
    <dbReference type="NCBI Taxonomy" id="64659"/>
    <lineage>
        <taxon>Eukaryota</taxon>
        <taxon>Fungi</taxon>
        <taxon>Dikarya</taxon>
        <taxon>Basidiomycota</taxon>
        <taxon>Agaricomycotina</taxon>
        <taxon>Agaricomycetes</taxon>
        <taxon>Agaricomycetidae</taxon>
        <taxon>Agaricales</taxon>
        <taxon>Tricholomatineae</taxon>
        <taxon>Clitocybaceae</taxon>
        <taxon>Collybia</taxon>
    </lineage>
</organism>
<dbReference type="AlphaFoldDB" id="A0A9P5XPQ4"/>
<evidence type="ECO:0000256" key="1">
    <source>
        <dbReference type="ARBA" id="ARBA00022741"/>
    </source>
</evidence>
<dbReference type="PANTHER" id="PTHR45626">
    <property type="entry name" value="TRANSCRIPTION TERMINATION FACTOR 2-RELATED"/>
    <property type="match status" value="1"/>
</dbReference>
<keyword evidence="1" id="KW-0547">Nucleotide-binding</keyword>
<feature type="region of interest" description="Disordered" evidence="4">
    <location>
        <begin position="385"/>
        <end position="412"/>
    </location>
</feature>
<evidence type="ECO:0000259" key="6">
    <source>
        <dbReference type="Pfam" id="PF00271"/>
    </source>
</evidence>
<dbReference type="InterPro" id="IPR000330">
    <property type="entry name" value="SNF2_N"/>
</dbReference>
<gene>
    <name evidence="7" type="ORF">BDZ94DRAFT_1180053</name>
</gene>
<evidence type="ECO:0000256" key="4">
    <source>
        <dbReference type="SAM" id="MobiDB-lite"/>
    </source>
</evidence>
<feature type="non-terminal residue" evidence="7">
    <location>
        <position position="1"/>
    </location>
</feature>
<dbReference type="InterPro" id="IPR027417">
    <property type="entry name" value="P-loop_NTPase"/>
</dbReference>
<dbReference type="OrthoDB" id="3270319at2759"/>
<dbReference type="Pfam" id="PF00271">
    <property type="entry name" value="Helicase_C"/>
    <property type="match status" value="1"/>
</dbReference>
<feature type="domain" description="Helicase C-terminal" evidence="6">
    <location>
        <begin position="292"/>
        <end position="362"/>
    </location>
</feature>
<dbReference type="EMBL" id="MU150701">
    <property type="protein sequence ID" value="KAF9455402.1"/>
    <property type="molecule type" value="Genomic_DNA"/>
</dbReference>
<keyword evidence="8" id="KW-1185">Reference proteome</keyword>
<dbReference type="GO" id="GO:0006281">
    <property type="term" value="P:DNA repair"/>
    <property type="evidence" value="ECO:0007669"/>
    <property type="project" value="TreeGrafter"/>
</dbReference>
<keyword evidence="2 7" id="KW-0378">Hydrolase</keyword>
<protein>
    <submittedName>
        <fullName evidence="7">P-loop containing nucleoside triphosphate hydrolase protein</fullName>
    </submittedName>
</protein>
<feature type="domain" description="SNF2 N-terminal" evidence="5">
    <location>
        <begin position="43"/>
        <end position="189"/>
    </location>
</feature>
<feature type="compositionally biased region" description="Polar residues" evidence="4">
    <location>
        <begin position="387"/>
        <end position="412"/>
    </location>
</feature>
<evidence type="ECO:0000313" key="8">
    <source>
        <dbReference type="Proteomes" id="UP000807353"/>
    </source>
</evidence>
<name>A0A9P5XPQ4_9AGAR</name>
<dbReference type="InterPro" id="IPR038718">
    <property type="entry name" value="SNF2-like_sf"/>
</dbReference>
<evidence type="ECO:0000313" key="7">
    <source>
        <dbReference type="EMBL" id="KAF9455402.1"/>
    </source>
</evidence>
<dbReference type="Proteomes" id="UP000807353">
    <property type="component" value="Unassembled WGS sequence"/>
</dbReference>
<evidence type="ECO:0000256" key="3">
    <source>
        <dbReference type="ARBA" id="ARBA00022840"/>
    </source>
</evidence>
<keyword evidence="3" id="KW-0067">ATP-binding</keyword>
<dbReference type="GO" id="GO:0005634">
    <property type="term" value="C:nucleus"/>
    <property type="evidence" value="ECO:0007669"/>
    <property type="project" value="TreeGrafter"/>
</dbReference>
<reference evidence="7" key="1">
    <citation type="submission" date="2020-11" db="EMBL/GenBank/DDBJ databases">
        <authorList>
            <consortium name="DOE Joint Genome Institute"/>
            <person name="Ahrendt S."/>
            <person name="Riley R."/>
            <person name="Andreopoulos W."/>
            <person name="Labutti K."/>
            <person name="Pangilinan J."/>
            <person name="Ruiz-Duenas F.J."/>
            <person name="Barrasa J.M."/>
            <person name="Sanchez-Garcia M."/>
            <person name="Camarero S."/>
            <person name="Miyauchi S."/>
            <person name="Serrano A."/>
            <person name="Linde D."/>
            <person name="Babiker R."/>
            <person name="Drula E."/>
            <person name="Ayuso-Fernandez I."/>
            <person name="Pacheco R."/>
            <person name="Padilla G."/>
            <person name="Ferreira P."/>
            <person name="Barriuso J."/>
            <person name="Kellner H."/>
            <person name="Castanera R."/>
            <person name="Alfaro M."/>
            <person name="Ramirez L."/>
            <person name="Pisabarro A.G."/>
            <person name="Kuo A."/>
            <person name="Tritt A."/>
            <person name="Lipzen A."/>
            <person name="He G."/>
            <person name="Yan M."/>
            <person name="Ng V."/>
            <person name="Cullen D."/>
            <person name="Martin F."/>
            <person name="Rosso M.-N."/>
            <person name="Henrissat B."/>
            <person name="Hibbett D."/>
            <person name="Martinez A.T."/>
            <person name="Grigoriev I.V."/>
        </authorList>
    </citation>
    <scope>NUCLEOTIDE SEQUENCE</scope>
    <source>
        <strain evidence="7">CBS 247.69</strain>
    </source>
</reference>
<dbReference type="GO" id="GO:0016787">
    <property type="term" value="F:hydrolase activity"/>
    <property type="evidence" value="ECO:0007669"/>
    <property type="project" value="UniProtKB-KW"/>
</dbReference>
<dbReference type="InterPro" id="IPR001650">
    <property type="entry name" value="Helicase_C-like"/>
</dbReference>
<dbReference type="Gene3D" id="3.40.50.300">
    <property type="entry name" value="P-loop containing nucleotide triphosphate hydrolases"/>
    <property type="match status" value="1"/>
</dbReference>
<dbReference type="InterPro" id="IPR049730">
    <property type="entry name" value="SNF2/RAD54-like_C"/>
</dbReference>
<evidence type="ECO:0000256" key="2">
    <source>
        <dbReference type="ARBA" id="ARBA00022801"/>
    </source>
</evidence>
<dbReference type="Gene3D" id="3.40.50.10810">
    <property type="entry name" value="Tandem AAA-ATPase domain"/>
    <property type="match status" value="1"/>
</dbReference>
<comment type="caution">
    <text evidence="7">The sequence shown here is derived from an EMBL/GenBank/DDBJ whole genome shotgun (WGS) entry which is preliminary data.</text>
</comment>
<evidence type="ECO:0000259" key="5">
    <source>
        <dbReference type="Pfam" id="PF00176"/>
    </source>
</evidence>
<dbReference type="SUPFAM" id="SSF52540">
    <property type="entry name" value="P-loop containing nucleoside triphosphate hydrolases"/>
    <property type="match status" value="1"/>
</dbReference>
<proteinExistence type="predicted"/>
<dbReference type="InterPro" id="IPR050628">
    <property type="entry name" value="SNF2_RAD54_helicase_TF"/>
</dbReference>
<dbReference type="CDD" id="cd18793">
    <property type="entry name" value="SF2_C_SNF"/>
    <property type="match status" value="1"/>
</dbReference>
<accession>A0A9P5XPQ4</accession>
<sequence length="412" mass="45967">QDFSSIYLSVKTSTGKLPWAEPTPLPTYTKLVGNTLYGRQYLSVTIDEAQAFRNVGTKNSAALMLLRNAVFRQIMTGTPLQTSTRDIASMGRLVGISHFYSEEALAEEKADAGVIRRSRGDEPIDGPIEVDQDVVAIVQRLQRQFERRILRRTKESLDWTGKILIPLPPYEEIMMVLKLTTREMEIVSELADKVKESVSSSNGLLTIVSRSFYIEHRMAMGFARTDLTVPPPIFKTLEEWEKVKSTKIDTCARLCKYLLSRDDAPQPTVENGQIHFPELPPLQPGQVVTNTLRILVFSIFINCIQILSLYGIQYLYIDGQTSYGQRAKIVKKFCEDPEYRVLIISAVGSTGLNLTVASRLIFTVGRRSGVCFVILTPFLGSALERSGSVSDSRKSTPTTPDENSLLLSSPCG</sequence>